<proteinExistence type="predicted"/>
<gene>
    <name evidence="1" type="ORF">SR1949_19370</name>
</gene>
<reference evidence="2" key="1">
    <citation type="submission" date="2019-02" db="EMBL/GenBank/DDBJ databases">
        <title>Draft genome sequence of Sphaerospermopsis reniformis NIES-1949.</title>
        <authorList>
            <person name="Yamaguchi H."/>
            <person name="Suzuki S."/>
            <person name="Kawachi M."/>
        </authorList>
    </citation>
    <scope>NUCLEOTIDE SEQUENCE [LARGE SCALE GENOMIC DNA]</scope>
    <source>
        <strain evidence="2">NIES-1949</strain>
    </source>
</reference>
<comment type="caution">
    <text evidence="1">The sequence shown here is derived from an EMBL/GenBank/DDBJ whole genome shotgun (WGS) entry which is preliminary data.</text>
</comment>
<keyword evidence="2" id="KW-1185">Reference proteome</keyword>
<dbReference type="Proteomes" id="UP000300142">
    <property type="component" value="Unassembled WGS sequence"/>
</dbReference>
<sequence length="63" mass="6977">MIRNISRVTAILLFTLVNITTLPTTVKAQGSNVDCKKAVANAKSRLRKIPNVLIEDTFKLLHS</sequence>
<dbReference type="AlphaFoldDB" id="A0A480A0B6"/>
<dbReference type="EMBL" id="BJCE01000051">
    <property type="protein sequence ID" value="GCL36831.1"/>
    <property type="molecule type" value="Genomic_DNA"/>
</dbReference>
<accession>A0A480A0B6</accession>
<evidence type="ECO:0000313" key="2">
    <source>
        <dbReference type="Proteomes" id="UP000300142"/>
    </source>
</evidence>
<dbReference type="RefSeq" id="WP_137667224.1">
    <property type="nucleotide sequence ID" value="NZ_BJCE01000051.1"/>
</dbReference>
<organism evidence="1 2">
    <name type="scientific">Sphaerospermopsis reniformis</name>
    <dbReference type="NCBI Taxonomy" id="531300"/>
    <lineage>
        <taxon>Bacteria</taxon>
        <taxon>Bacillati</taxon>
        <taxon>Cyanobacteriota</taxon>
        <taxon>Cyanophyceae</taxon>
        <taxon>Nostocales</taxon>
        <taxon>Aphanizomenonaceae</taxon>
        <taxon>Sphaerospermopsis</taxon>
    </lineage>
</organism>
<name>A0A480A0B6_9CYAN</name>
<evidence type="ECO:0000313" key="1">
    <source>
        <dbReference type="EMBL" id="GCL36831.1"/>
    </source>
</evidence>
<protein>
    <submittedName>
        <fullName evidence="1">Uncharacterized protein</fullName>
    </submittedName>
</protein>